<protein>
    <submittedName>
        <fullName evidence="3">Uncharacterized protein</fullName>
    </submittedName>
</protein>
<feature type="signal peptide" evidence="2">
    <location>
        <begin position="1"/>
        <end position="16"/>
    </location>
</feature>
<evidence type="ECO:0000256" key="2">
    <source>
        <dbReference type="SAM" id="SignalP"/>
    </source>
</evidence>
<dbReference type="Proteomes" id="UP000240535">
    <property type="component" value="Unassembled WGS sequence"/>
</dbReference>
<keyword evidence="1" id="KW-0472">Membrane</keyword>
<feature type="chain" id="PRO_5015123255" evidence="2">
    <location>
        <begin position="17"/>
        <end position="127"/>
    </location>
</feature>
<dbReference type="EMBL" id="PDHH01000003">
    <property type="protein sequence ID" value="PSM52118.1"/>
    <property type="molecule type" value="Genomic_DNA"/>
</dbReference>
<evidence type="ECO:0000256" key="1">
    <source>
        <dbReference type="SAM" id="Phobius"/>
    </source>
</evidence>
<name>A0A2P8R0T6_9BACT</name>
<dbReference type="AlphaFoldDB" id="A0A2P8R0T6"/>
<reference evidence="4" key="1">
    <citation type="submission" date="2017-10" db="EMBL/GenBank/DDBJ databases">
        <title>Campylobacter species from seals.</title>
        <authorList>
            <person name="Gilbert M.J."/>
            <person name="Zomer A.L."/>
            <person name="Timmerman A.J."/>
            <person name="Duim B."/>
            <person name="Wagenaar J.A."/>
        </authorList>
    </citation>
    <scope>NUCLEOTIDE SEQUENCE [LARGE SCALE GENOMIC DNA]</scope>
    <source>
        <strain evidence="4">17S00004-5</strain>
    </source>
</reference>
<organism evidence="3 4">
    <name type="scientific">Campylobacter blaseri</name>
    <dbReference type="NCBI Taxonomy" id="2042961"/>
    <lineage>
        <taxon>Bacteria</taxon>
        <taxon>Pseudomonadati</taxon>
        <taxon>Campylobacterota</taxon>
        <taxon>Epsilonproteobacteria</taxon>
        <taxon>Campylobacterales</taxon>
        <taxon>Campylobacteraceae</taxon>
        <taxon>Campylobacter</taxon>
    </lineage>
</organism>
<comment type="caution">
    <text evidence="3">The sequence shown here is derived from an EMBL/GenBank/DDBJ whole genome shotgun (WGS) entry which is preliminary data.</text>
</comment>
<feature type="transmembrane region" description="Helical" evidence="1">
    <location>
        <begin position="102"/>
        <end position="123"/>
    </location>
</feature>
<evidence type="ECO:0000313" key="3">
    <source>
        <dbReference type="EMBL" id="PSM52118.1"/>
    </source>
</evidence>
<keyword evidence="2" id="KW-0732">Signal</keyword>
<gene>
    <name evidence="3" type="ORF">CQ405_03410</name>
</gene>
<evidence type="ECO:0000313" key="4">
    <source>
        <dbReference type="Proteomes" id="UP000240535"/>
    </source>
</evidence>
<sequence length="127" mass="14710">MLRVVFLMFLFCFANAHNLEIFPEKDGDILTIKAFMHGSDPCANCLVKITSDKNILATTKTDYKGYAKLEVKENKFEITVTDELAHSKTTLFPLDRNSNLSIFTKFIISFVLLFLIFEIFYLIKRKK</sequence>
<dbReference type="RefSeq" id="WP_106870657.1">
    <property type="nucleotide sequence ID" value="NZ_CP053841.1"/>
</dbReference>
<keyword evidence="1" id="KW-1133">Transmembrane helix</keyword>
<keyword evidence="4" id="KW-1185">Reference proteome</keyword>
<proteinExistence type="predicted"/>
<keyword evidence="1" id="KW-0812">Transmembrane</keyword>
<dbReference type="OrthoDB" id="5348965at2"/>
<accession>A0A2P8R0T6</accession>